<proteinExistence type="predicted"/>
<dbReference type="GO" id="GO:0016757">
    <property type="term" value="F:glycosyltransferase activity"/>
    <property type="evidence" value="ECO:0007669"/>
    <property type="project" value="InterPro"/>
</dbReference>
<dbReference type="STRING" id="332977.SAMN05421740_10444"/>
<dbReference type="SUPFAM" id="SSF53756">
    <property type="entry name" value="UDP-Glycosyltransferase/glycogen phosphorylase"/>
    <property type="match status" value="1"/>
</dbReference>
<dbReference type="RefSeq" id="WP_090605531.1">
    <property type="nucleotide sequence ID" value="NZ_FNZR01000004.1"/>
</dbReference>
<protein>
    <submittedName>
        <fullName evidence="4">Glycosyltransferase involved in cell wall bisynthesis</fullName>
    </submittedName>
</protein>
<dbReference type="InterPro" id="IPR001296">
    <property type="entry name" value="Glyco_trans_1"/>
</dbReference>
<dbReference type="PANTHER" id="PTHR46401">
    <property type="entry name" value="GLYCOSYLTRANSFERASE WBBK-RELATED"/>
    <property type="match status" value="1"/>
</dbReference>
<feature type="domain" description="Glycosyltransferase subfamily 4-like N-terminal" evidence="3">
    <location>
        <begin position="15"/>
        <end position="171"/>
    </location>
</feature>
<gene>
    <name evidence="4" type="ORF">SAMN05421740_10444</name>
</gene>
<dbReference type="Pfam" id="PF13579">
    <property type="entry name" value="Glyco_trans_4_4"/>
    <property type="match status" value="1"/>
</dbReference>
<dbReference type="AlphaFoldDB" id="A0A1H7NMT2"/>
<dbReference type="Gene3D" id="3.40.50.2000">
    <property type="entry name" value="Glycogen Phosphorylase B"/>
    <property type="match status" value="2"/>
</dbReference>
<keyword evidence="1 4" id="KW-0808">Transferase</keyword>
<dbReference type="InterPro" id="IPR028098">
    <property type="entry name" value="Glyco_trans_4-like_N"/>
</dbReference>
<dbReference type="GO" id="GO:0009103">
    <property type="term" value="P:lipopolysaccharide biosynthetic process"/>
    <property type="evidence" value="ECO:0007669"/>
    <property type="project" value="TreeGrafter"/>
</dbReference>
<sequence>MNILRVIASMNPAHGGPAQGIRNSIPALEQLGVHNEVLCFDAPDASFVKDDGFAIHTIGPAKGPYAYCKNLKVWLQHNLHRFDAIIIHGLWLYNSYGTYLALKSYKIQNGTVPKLFVMPHGMLDPYFQKAAGRRLKAIRNWLFWKLIERHVVNYADGLLFTCEQELLLARETFDSYHPKRELNISYGIQSAPRYSVKLTHAFHEICTLLFNQPYWLFLSRIHEKKGVDLLIKAYLKLSKETSNLPALVIAGPGLDTTYGKEIVALAQSTNQILFTGMLTGDAKWGGIYGCEAFILPSHQENFGIAIAEAMACEKPVLISDKVNIWREIKTGGGGLVDTDTEGGVYAMLTHWFHLTQAEKKTMAASAKRTYEAFFTMEKAAIQMIEALKSV</sequence>
<feature type="domain" description="Glycosyl transferase family 1" evidence="2">
    <location>
        <begin position="212"/>
        <end position="328"/>
    </location>
</feature>
<evidence type="ECO:0000313" key="4">
    <source>
        <dbReference type="EMBL" id="SEL24776.1"/>
    </source>
</evidence>
<dbReference type="Pfam" id="PF00534">
    <property type="entry name" value="Glycos_transf_1"/>
    <property type="match status" value="1"/>
</dbReference>
<evidence type="ECO:0000313" key="5">
    <source>
        <dbReference type="Proteomes" id="UP000198916"/>
    </source>
</evidence>
<organism evidence="4 5">
    <name type="scientific">Parapedobacter koreensis</name>
    <dbReference type="NCBI Taxonomy" id="332977"/>
    <lineage>
        <taxon>Bacteria</taxon>
        <taxon>Pseudomonadati</taxon>
        <taxon>Bacteroidota</taxon>
        <taxon>Sphingobacteriia</taxon>
        <taxon>Sphingobacteriales</taxon>
        <taxon>Sphingobacteriaceae</taxon>
        <taxon>Parapedobacter</taxon>
    </lineage>
</organism>
<evidence type="ECO:0000259" key="2">
    <source>
        <dbReference type="Pfam" id="PF00534"/>
    </source>
</evidence>
<dbReference type="OrthoDB" id="9790710at2"/>
<dbReference type="Proteomes" id="UP000198916">
    <property type="component" value="Unassembled WGS sequence"/>
</dbReference>
<dbReference type="PANTHER" id="PTHR46401:SF2">
    <property type="entry name" value="GLYCOSYLTRANSFERASE WBBK-RELATED"/>
    <property type="match status" value="1"/>
</dbReference>
<keyword evidence="5" id="KW-1185">Reference proteome</keyword>
<evidence type="ECO:0000259" key="3">
    <source>
        <dbReference type="Pfam" id="PF13579"/>
    </source>
</evidence>
<name>A0A1H7NMT2_9SPHI</name>
<accession>A0A1H7NMT2</accession>
<evidence type="ECO:0000256" key="1">
    <source>
        <dbReference type="ARBA" id="ARBA00022679"/>
    </source>
</evidence>
<dbReference type="EMBL" id="FNZR01000004">
    <property type="protein sequence ID" value="SEL24776.1"/>
    <property type="molecule type" value="Genomic_DNA"/>
</dbReference>
<reference evidence="5" key="1">
    <citation type="submission" date="2016-10" db="EMBL/GenBank/DDBJ databases">
        <authorList>
            <person name="Varghese N."/>
            <person name="Submissions S."/>
        </authorList>
    </citation>
    <scope>NUCLEOTIDE SEQUENCE [LARGE SCALE GENOMIC DNA]</scope>
    <source>
        <strain evidence="5">Jip14</strain>
    </source>
</reference>